<dbReference type="Gene3D" id="3.40.50.300">
    <property type="entry name" value="P-loop containing nucleotide triphosphate hydrolases"/>
    <property type="match status" value="1"/>
</dbReference>
<dbReference type="SUPFAM" id="SSF52540">
    <property type="entry name" value="P-loop containing nucleoside triphosphate hydrolases"/>
    <property type="match status" value="1"/>
</dbReference>
<reference evidence="1 2" key="1">
    <citation type="submission" date="2019-03" db="EMBL/GenBank/DDBJ databases">
        <authorList>
            <person name="Zhang S."/>
        </authorList>
    </citation>
    <scope>NUCLEOTIDE SEQUENCE [LARGE SCALE GENOMIC DNA]</scope>
    <source>
        <strain evidence="1 2">S4J41</strain>
    </source>
</reference>
<keyword evidence="2" id="KW-1185">Reference proteome</keyword>
<protein>
    <recommendedName>
        <fullName evidence="3">Sulfotransferase family protein</fullName>
    </recommendedName>
</protein>
<sequence length="224" mass="26582">MLVPHNMSEALNPWAGERMVFIHTPKCGGSFVSSAFGLRYKWCPTMRWREASGHLTYRQYKKIFADRGRNLDDNILFTVIRNPWDWHVSWYHYVGRDTGGRHSGMPLEHEQIKDLSFSDYIKWLDDEDPLRSCDDYMRRQISDWILDDRGKIAVSDILRQENLHADLEGLRDRYGLRLNIPPEGARINASHPNEDYRRFYNDVDSERIARRHARDIALFDYSFD</sequence>
<evidence type="ECO:0008006" key="3">
    <source>
        <dbReference type="Google" id="ProtNLM"/>
    </source>
</evidence>
<comment type="caution">
    <text evidence="1">The sequence shown here is derived from an EMBL/GenBank/DDBJ whole genome shotgun (WGS) entry which is preliminary data.</text>
</comment>
<accession>A0A4R5ELD5</accession>
<evidence type="ECO:0000313" key="2">
    <source>
        <dbReference type="Proteomes" id="UP000294662"/>
    </source>
</evidence>
<dbReference type="Proteomes" id="UP000294662">
    <property type="component" value="Unassembled WGS sequence"/>
</dbReference>
<gene>
    <name evidence="1" type="ORF">E1B25_17845</name>
</gene>
<organism evidence="1 2">
    <name type="scientific">Antarcticimicrobium sediminis</name>
    <dbReference type="NCBI Taxonomy" id="2546227"/>
    <lineage>
        <taxon>Bacteria</taxon>
        <taxon>Pseudomonadati</taxon>
        <taxon>Pseudomonadota</taxon>
        <taxon>Alphaproteobacteria</taxon>
        <taxon>Rhodobacterales</taxon>
        <taxon>Paracoccaceae</taxon>
        <taxon>Antarcticimicrobium</taxon>
    </lineage>
</organism>
<dbReference type="EMBL" id="SMFP01000014">
    <property type="protein sequence ID" value="TDE35267.1"/>
    <property type="molecule type" value="Genomic_DNA"/>
</dbReference>
<evidence type="ECO:0000313" key="1">
    <source>
        <dbReference type="EMBL" id="TDE35267.1"/>
    </source>
</evidence>
<dbReference type="AlphaFoldDB" id="A0A4R5ELD5"/>
<proteinExistence type="predicted"/>
<name>A0A4R5ELD5_9RHOB</name>
<dbReference type="InterPro" id="IPR027417">
    <property type="entry name" value="P-loop_NTPase"/>
</dbReference>
<dbReference type="OrthoDB" id="7992362at2"/>